<keyword evidence="2" id="KW-1185">Reference proteome</keyword>
<dbReference type="GO" id="GO:0030246">
    <property type="term" value="F:carbohydrate binding"/>
    <property type="evidence" value="ECO:0007669"/>
    <property type="project" value="InterPro"/>
</dbReference>
<dbReference type="EMBL" id="CP036316">
    <property type="protein sequence ID" value="QDT64263.1"/>
    <property type="molecule type" value="Genomic_DNA"/>
</dbReference>
<name>A0A517T7B1_9PLAN</name>
<reference evidence="1 2" key="1">
    <citation type="submission" date="2019-02" db="EMBL/GenBank/DDBJ databases">
        <title>Deep-cultivation of Planctomycetes and their phenomic and genomic characterization uncovers novel biology.</title>
        <authorList>
            <person name="Wiegand S."/>
            <person name="Jogler M."/>
            <person name="Boedeker C."/>
            <person name="Pinto D."/>
            <person name="Vollmers J."/>
            <person name="Rivas-Marin E."/>
            <person name="Kohn T."/>
            <person name="Peeters S.H."/>
            <person name="Heuer A."/>
            <person name="Rast P."/>
            <person name="Oberbeckmann S."/>
            <person name="Bunk B."/>
            <person name="Jeske O."/>
            <person name="Meyerdierks A."/>
            <person name="Storesund J.E."/>
            <person name="Kallscheuer N."/>
            <person name="Luecker S."/>
            <person name="Lage O.M."/>
            <person name="Pohl T."/>
            <person name="Merkel B.J."/>
            <person name="Hornburger P."/>
            <person name="Mueller R.-W."/>
            <person name="Bruemmer F."/>
            <person name="Labrenz M."/>
            <person name="Spormann A.M."/>
            <person name="Op den Camp H."/>
            <person name="Overmann J."/>
            <person name="Amann R."/>
            <person name="Jetten M.S.M."/>
            <person name="Mascher T."/>
            <person name="Medema M.H."/>
            <person name="Devos D.P."/>
            <person name="Kaster A.-K."/>
            <person name="Ovreas L."/>
            <person name="Rohde M."/>
            <person name="Galperin M.Y."/>
            <person name="Jogler C."/>
        </authorList>
    </citation>
    <scope>NUCLEOTIDE SEQUENCE [LARGE SCALE GENOMIC DNA]</scope>
    <source>
        <strain evidence="1 2">V22</strain>
    </source>
</reference>
<dbReference type="InterPro" id="IPR027839">
    <property type="entry name" value="DUF4432"/>
</dbReference>
<organism evidence="1 2">
    <name type="scientific">Calycomorphotria hydatis</name>
    <dbReference type="NCBI Taxonomy" id="2528027"/>
    <lineage>
        <taxon>Bacteria</taxon>
        <taxon>Pseudomonadati</taxon>
        <taxon>Planctomycetota</taxon>
        <taxon>Planctomycetia</taxon>
        <taxon>Planctomycetales</taxon>
        <taxon>Planctomycetaceae</taxon>
        <taxon>Calycomorphotria</taxon>
    </lineage>
</organism>
<dbReference type="AlphaFoldDB" id="A0A517T7B1"/>
<sequence>MSVSAKHILTSASSGVHVGEFSLESEPGQTADVQWRVSLTELHGGRQEGSQLLEVETSKLSLKILPTRGMGILEAAVPDSDLRLGWDSPVKEVVHPNTIDLGARGGTGWLDGFNEYLVRCGLEWMGPPCEDAHHLANGEPPGAFLTLHGKIANIPVSELSVEIEEGSETKIVITGVTHERMMYGPKFALETKITIVPGKASFTVTDTITNLGGQTQEYQLLYHLNHGSPLMEDGAKWVAPIEKLAPRDEPSVAGVERYATYGPPRPGCLEQAFLCELHADAEIRTAAMLHNAAKDKAVKIGWSKLQMPYFTVWKAEHDPADGYVTGLEPCTGYPLPKPVARKYGMVRQLAAGESVEFELNFDLLAGTEAVAAGLTDIERIAGGREPEISTTPPSWD</sequence>
<evidence type="ECO:0000313" key="1">
    <source>
        <dbReference type="EMBL" id="QDT64263.1"/>
    </source>
</evidence>
<dbReference type="Proteomes" id="UP000319976">
    <property type="component" value="Chromosome"/>
</dbReference>
<dbReference type="KEGG" id="chya:V22_14940"/>
<proteinExistence type="predicted"/>
<dbReference type="OrthoDB" id="6183686at2"/>
<evidence type="ECO:0008006" key="3">
    <source>
        <dbReference type="Google" id="ProtNLM"/>
    </source>
</evidence>
<dbReference type="Pfam" id="PF14486">
    <property type="entry name" value="DUF4432"/>
    <property type="match status" value="1"/>
</dbReference>
<dbReference type="InterPro" id="IPR014718">
    <property type="entry name" value="GH-type_carb-bd"/>
</dbReference>
<dbReference type="CDD" id="cd09023">
    <property type="entry name" value="Aldose_epim_Ec_c4013"/>
    <property type="match status" value="1"/>
</dbReference>
<gene>
    <name evidence="1" type="ORF">V22_14940</name>
</gene>
<accession>A0A517T7B1</accession>
<protein>
    <recommendedName>
        <fullName evidence="3">DUF4432 domain-containing protein</fullName>
    </recommendedName>
</protein>
<dbReference type="RefSeq" id="WP_145261272.1">
    <property type="nucleotide sequence ID" value="NZ_CP036316.1"/>
</dbReference>
<evidence type="ECO:0000313" key="2">
    <source>
        <dbReference type="Proteomes" id="UP000319976"/>
    </source>
</evidence>
<dbReference type="Gene3D" id="2.70.98.10">
    <property type="match status" value="1"/>
</dbReference>